<dbReference type="Proteomes" id="UP001153636">
    <property type="component" value="Chromosome 5"/>
</dbReference>
<evidence type="ECO:0000313" key="2">
    <source>
        <dbReference type="EMBL" id="CAH1110444.1"/>
    </source>
</evidence>
<dbReference type="OrthoDB" id="10265389at2759"/>
<protein>
    <submittedName>
        <fullName evidence="2">Uncharacterized protein</fullName>
    </submittedName>
</protein>
<accession>A0A9P0CY64</accession>
<feature type="transmembrane region" description="Helical" evidence="1">
    <location>
        <begin position="12"/>
        <end position="38"/>
    </location>
</feature>
<feature type="transmembrane region" description="Helical" evidence="1">
    <location>
        <begin position="255"/>
        <end position="273"/>
    </location>
</feature>
<feature type="transmembrane region" description="Helical" evidence="1">
    <location>
        <begin position="134"/>
        <end position="155"/>
    </location>
</feature>
<dbReference type="EMBL" id="OV651817">
    <property type="protein sequence ID" value="CAH1110444.1"/>
    <property type="molecule type" value="Genomic_DNA"/>
</dbReference>
<evidence type="ECO:0000313" key="3">
    <source>
        <dbReference type="Proteomes" id="UP001153636"/>
    </source>
</evidence>
<gene>
    <name evidence="2" type="ORF">PSYICH_LOCUS10835</name>
</gene>
<dbReference type="PANTHER" id="PTHR11161">
    <property type="entry name" value="O-ACYLTRANSFERASE"/>
    <property type="match status" value="1"/>
</dbReference>
<dbReference type="PANTHER" id="PTHR11161:SF72">
    <property type="entry name" value="FI21449P1"/>
    <property type="match status" value="1"/>
</dbReference>
<reference evidence="2" key="1">
    <citation type="submission" date="2022-01" db="EMBL/GenBank/DDBJ databases">
        <authorList>
            <person name="King R."/>
        </authorList>
    </citation>
    <scope>NUCLEOTIDE SEQUENCE</scope>
</reference>
<keyword evidence="3" id="KW-1185">Reference proteome</keyword>
<keyword evidence="1" id="KW-0472">Membrane</keyword>
<evidence type="ECO:0000256" key="1">
    <source>
        <dbReference type="SAM" id="Phobius"/>
    </source>
</evidence>
<feature type="transmembrane region" description="Helical" evidence="1">
    <location>
        <begin position="217"/>
        <end position="235"/>
    </location>
</feature>
<name>A0A9P0CY64_9CUCU</name>
<feature type="transmembrane region" description="Helical" evidence="1">
    <location>
        <begin position="285"/>
        <end position="306"/>
    </location>
</feature>
<organism evidence="2 3">
    <name type="scientific">Psylliodes chrysocephalus</name>
    <dbReference type="NCBI Taxonomy" id="3402493"/>
    <lineage>
        <taxon>Eukaryota</taxon>
        <taxon>Metazoa</taxon>
        <taxon>Ecdysozoa</taxon>
        <taxon>Arthropoda</taxon>
        <taxon>Hexapoda</taxon>
        <taxon>Insecta</taxon>
        <taxon>Pterygota</taxon>
        <taxon>Neoptera</taxon>
        <taxon>Endopterygota</taxon>
        <taxon>Coleoptera</taxon>
        <taxon>Polyphaga</taxon>
        <taxon>Cucujiformia</taxon>
        <taxon>Chrysomeloidea</taxon>
        <taxon>Chrysomelidae</taxon>
        <taxon>Galerucinae</taxon>
        <taxon>Alticini</taxon>
        <taxon>Psylliodes</taxon>
    </lineage>
</organism>
<feature type="transmembrane region" description="Helical" evidence="1">
    <location>
        <begin position="187"/>
        <end position="205"/>
    </location>
</feature>
<dbReference type="InterPro" id="IPR052728">
    <property type="entry name" value="O2_lipid_transport_reg"/>
</dbReference>
<dbReference type="AlphaFoldDB" id="A0A9P0CY64"/>
<keyword evidence="1" id="KW-1133">Transmembrane helix</keyword>
<proteinExistence type="predicted"/>
<keyword evidence="1" id="KW-0812">Transmembrane</keyword>
<sequence length="323" mass="37526">MQVQNFEQLTLFALLLTFYFRIAVTVAFGIIIMNTSLIKKLVGPSNFYLMVFNEQACRIHWIQALLLINNFYYTLDIVSKRLQLLHKKRVKTNYKSATNIQCNPVSWYLSADFQVYIINLFLLYIKLKYRYKKVIFYMSVFLLSCVLHGTVLYMYEVDIIFKPNLRNLELRHFKNSTTYLISYQSTISIWSSSFIGVIMGNLYYNKKHTVYSKTWKLNILWSLSCFGLTGISLLLCHTEVTDRLVAAVLGSLVKPMYTLGVGLGIWAMSHNFGGIMKRILVNKNIVLLSNFTFCVYLLHTGVINVLHYSTYEPIVFNELVMVS</sequence>